<name>A0A179GDQ7_PURLI</name>
<dbReference type="PANTHER" id="PTHR38116:SF1">
    <property type="entry name" value="BZIP DOMAIN-CONTAINING PROTEIN"/>
    <property type="match status" value="1"/>
</dbReference>
<evidence type="ECO:0000313" key="2">
    <source>
        <dbReference type="Proteomes" id="UP000078340"/>
    </source>
</evidence>
<organism evidence="1 2">
    <name type="scientific">Purpureocillium lilacinum</name>
    <name type="common">Paecilomyces lilacinus</name>
    <dbReference type="NCBI Taxonomy" id="33203"/>
    <lineage>
        <taxon>Eukaryota</taxon>
        <taxon>Fungi</taxon>
        <taxon>Dikarya</taxon>
        <taxon>Ascomycota</taxon>
        <taxon>Pezizomycotina</taxon>
        <taxon>Sordariomycetes</taxon>
        <taxon>Hypocreomycetidae</taxon>
        <taxon>Hypocreales</taxon>
        <taxon>Ophiocordycipitaceae</taxon>
        <taxon>Purpureocillium</taxon>
    </lineage>
</organism>
<protein>
    <submittedName>
        <fullName evidence="1">FAD dependent oxidoreductase domain-containing protein</fullName>
    </submittedName>
</protein>
<proteinExistence type="predicted"/>
<dbReference type="EMBL" id="LSBI01000015">
    <property type="protein sequence ID" value="OAQ75942.1"/>
    <property type="molecule type" value="Genomic_DNA"/>
</dbReference>
<dbReference type="InterPro" id="IPR021833">
    <property type="entry name" value="DUF3425"/>
</dbReference>
<dbReference type="Pfam" id="PF11905">
    <property type="entry name" value="DUF3425"/>
    <property type="match status" value="1"/>
</dbReference>
<dbReference type="Gene3D" id="3.50.50.60">
    <property type="entry name" value="FAD/NAD(P)-binding domain"/>
    <property type="match status" value="1"/>
</dbReference>
<gene>
    <name evidence="1" type="ORF">VFPFJ_10706</name>
</gene>
<dbReference type="Proteomes" id="UP000078340">
    <property type="component" value="Unassembled WGS sequence"/>
</dbReference>
<accession>A0A179GDQ7</accession>
<dbReference type="AlphaFoldDB" id="A0A179GDQ7"/>
<evidence type="ECO:0000313" key="1">
    <source>
        <dbReference type="EMBL" id="OAQ75942.1"/>
    </source>
</evidence>
<sequence>MDNEATFAIIGGGIAGTVQAICLAREFPSLRIYLFEKEGQLLDGTSGMNPGRPTLGFHYQHLDTATFCLDNTVKFTKFLYNLGCRDIFAKAPQGGVYVLMKGCVQVLGQSVGPVFSPEEIKSVFSEIRAHAIMNYSDDWHYLTHFGKPDEIYRELQRSDYELLLTPYLLRGVDSCYETAEKTFNVPGICSFLRANVAKYTNITVLTGCFVTNTEQVRHIDGHDNTATAPPADRVHLSRRLACQNREDTATSEAAIQLFQYRAHASYMHGVPQVSHLPALVQFNVMTALARNAELLGFSKEYLNYDAISTFNKQGPMLGLTVNASNWPASLHPTPLQALLEHHPWIDLFPLPRMRDNFLRAIQDPDICDEDVLCHDLAHFDDVAGKATLIVWGDAWDSRCWEASEAFLEKWGWLLFGCPEIFQATNYWRDRRGEGRLSPQQISAYMERSRPAQLLAIRPTQE</sequence>
<comment type="caution">
    <text evidence="1">The sequence shown here is derived from an EMBL/GenBank/DDBJ whole genome shotgun (WGS) entry which is preliminary data.</text>
</comment>
<reference evidence="1 2" key="1">
    <citation type="submission" date="2016-02" db="EMBL/GenBank/DDBJ databases">
        <title>Biosynthesis of antibiotic leucinostatins and their inhibition on Phytophthora in bio-control Purpureocillium lilacinum.</title>
        <authorList>
            <person name="Wang G."/>
            <person name="Liu Z."/>
            <person name="Lin R."/>
            <person name="Li E."/>
            <person name="Mao Z."/>
            <person name="Ling J."/>
            <person name="Yin W."/>
            <person name="Xie B."/>
        </authorList>
    </citation>
    <scope>NUCLEOTIDE SEQUENCE [LARGE SCALE GENOMIC DNA]</scope>
    <source>
        <strain evidence="1">PLFJ-1</strain>
    </source>
</reference>
<dbReference type="OrthoDB" id="4913900at2759"/>
<dbReference type="PANTHER" id="PTHR38116">
    <property type="entry name" value="CHROMOSOME 7, WHOLE GENOME SHOTGUN SEQUENCE"/>
    <property type="match status" value="1"/>
</dbReference>
<dbReference type="InterPro" id="IPR036188">
    <property type="entry name" value="FAD/NAD-bd_sf"/>
</dbReference>
<dbReference type="SUPFAM" id="SSF51905">
    <property type="entry name" value="FAD/NAD(P)-binding domain"/>
    <property type="match status" value="1"/>
</dbReference>